<organism evidence="1">
    <name type="scientific">Photinus pyralis</name>
    <name type="common">Common eastern firefly</name>
    <name type="synonym">Lampyris pyralis</name>
    <dbReference type="NCBI Taxonomy" id="7054"/>
    <lineage>
        <taxon>Eukaryota</taxon>
        <taxon>Metazoa</taxon>
        <taxon>Ecdysozoa</taxon>
        <taxon>Arthropoda</taxon>
        <taxon>Hexapoda</taxon>
        <taxon>Insecta</taxon>
        <taxon>Pterygota</taxon>
        <taxon>Neoptera</taxon>
        <taxon>Endopterygota</taxon>
        <taxon>Coleoptera</taxon>
        <taxon>Polyphaga</taxon>
        <taxon>Elateriformia</taxon>
        <taxon>Elateroidea</taxon>
        <taxon>Lampyridae</taxon>
        <taxon>Lampyrinae</taxon>
        <taxon>Photinus</taxon>
    </lineage>
</organism>
<accession>A0A1Y1MSK2</accession>
<sequence>MWFNRHILLYFTSPEDLDFHETVHAQRYDAKSSWVVDRIHRRVEWALSETYVSHVNAGAVRVRRGEEMMPANIVAATPVQGQEGDWNCQKFILEGLRGIVSHGLQTNEWYNFMEGQITECLIDGAVP</sequence>
<reference evidence="1" key="1">
    <citation type="journal article" date="2016" name="Sci. Rep.">
        <title>Molecular characterization of firefly nuptial gifts: a multi-omics approach sheds light on postcopulatory sexual selection.</title>
        <authorList>
            <person name="Al-Wathiqui N."/>
            <person name="Fallon T.R."/>
            <person name="South A."/>
            <person name="Weng J.K."/>
            <person name="Lewis S.M."/>
        </authorList>
    </citation>
    <scope>NUCLEOTIDE SEQUENCE</scope>
</reference>
<dbReference type="AlphaFoldDB" id="A0A1Y1MSK2"/>
<dbReference type="EMBL" id="GEZM01026718">
    <property type="protein sequence ID" value="JAV86966.1"/>
    <property type="molecule type" value="Transcribed_RNA"/>
</dbReference>
<proteinExistence type="predicted"/>
<evidence type="ECO:0000313" key="1">
    <source>
        <dbReference type="EMBL" id="JAV86966.1"/>
    </source>
</evidence>
<name>A0A1Y1MSK2_PHOPY</name>
<protein>
    <submittedName>
        <fullName evidence="1">Uncharacterized protein</fullName>
    </submittedName>
</protein>